<accession>A0A1G4YBQ2</accession>
<name>A0A1G4YBQ2_9ENTR</name>
<dbReference type="RefSeq" id="WP_025263795.1">
    <property type="nucleotide sequence ID" value="NZ_CP016337.1"/>
</dbReference>
<reference evidence="1 2" key="1">
    <citation type="submission" date="2016-10" db="EMBL/GenBank/DDBJ databases">
        <authorList>
            <person name="Varghese N."/>
            <person name="Submissions S."/>
        </authorList>
    </citation>
    <scope>NUCLEOTIDE SEQUENCE [LARGE SCALE GENOMIC DNA]</scope>
    <source>
        <strain evidence="1 2">CGMCC 1.12102</strain>
    </source>
</reference>
<dbReference type="AlphaFoldDB" id="A0A1G4YBQ2"/>
<comment type="caution">
    <text evidence="1">The sequence shown here is derived from an EMBL/GenBank/DDBJ whole genome shotgun (WGS) entry which is preliminary data.</text>
</comment>
<evidence type="ECO:0008006" key="3">
    <source>
        <dbReference type="Google" id="ProtNLM"/>
    </source>
</evidence>
<gene>
    <name evidence="1" type="ORF">SAMN02927897_02356</name>
</gene>
<dbReference type="GeneID" id="23843156"/>
<organism evidence="1 2">
    <name type="scientific">Kosakonia sacchari</name>
    <dbReference type="NCBI Taxonomy" id="1158459"/>
    <lineage>
        <taxon>Bacteria</taxon>
        <taxon>Pseudomonadati</taxon>
        <taxon>Pseudomonadota</taxon>
        <taxon>Gammaproteobacteria</taxon>
        <taxon>Enterobacterales</taxon>
        <taxon>Enterobacteriaceae</taxon>
        <taxon>Kosakonia</taxon>
    </lineage>
</organism>
<sequence>MTKFRLHIVSHDDFIATNFADFQTLMDESVNPDDIPQRFYCGGRGVWTFQTMLSLNYYYPGEIAFSWGTECRADAINLLHNDHFGYRIKPWNGLTVVARTDRPPVLGADYVVEQNPAVLSTPGRIFIPHWPQPGLQPRERDDNTVHTVAYFGSKDSLPEAYQTEKFKQRLADQGITLRISFDNWTDYRDVDVCLSFRKNHDHRLARKPASKLINSWLGKTVMICDDEPSFRAIRESELDYLIAKTPDETFAAIMKLKNSPDLFARMREQGEKRRLAHSHEAVAANWNALFESIWKKGLHNRTTAGRALRFVLSKAIRPLTRKF</sequence>
<dbReference type="EMBL" id="FMUI01000006">
    <property type="protein sequence ID" value="SCX50930.1"/>
    <property type="molecule type" value="Genomic_DNA"/>
</dbReference>
<protein>
    <recommendedName>
        <fullName evidence="3">Glycosyltransferase family 1 protein</fullName>
    </recommendedName>
</protein>
<evidence type="ECO:0000313" key="1">
    <source>
        <dbReference type="EMBL" id="SCX50930.1"/>
    </source>
</evidence>
<proteinExistence type="predicted"/>
<dbReference type="Proteomes" id="UP000183569">
    <property type="component" value="Unassembled WGS sequence"/>
</dbReference>
<evidence type="ECO:0000313" key="2">
    <source>
        <dbReference type="Proteomes" id="UP000183569"/>
    </source>
</evidence>